<feature type="binding site" evidence="4">
    <location>
        <position position="307"/>
    </location>
    <ligand>
        <name>S-adenosyl-L-methionine</name>
        <dbReference type="ChEBI" id="CHEBI:59789"/>
    </ligand>
</feature>
<dbReference type="PANTHER" id="PTHR11061">
    <property type="entry name" value="RNA M5U METHYLTRANSFERASE"/>
    <property type="match status" value="1"/>
</dbReference>
<evidence type="ECO:0000259" key="6">
    <source>
        <dbReference type="PROSITE" id="PS50926"/>
    </source>
</evidence>
<dbReference type="Gene3D" id="2.40.50.1070">
    <property type="match status" value="1"/>
</dbReference>
<dbReference type="Pfam" id="PF01938">
    <property type="entry name" value="TRAM"/>
    <property type="match status" value="1"/>
</dbReference>
<dbReference type="CDD" id="cd02440">
    <property type="entry name" value="AdoMet_MTases"/>
    <property type="match status" value="1"/>
</dbReference>
<evidence type="ECO:0000313" key="8">
    <source>
        <dbReference type="Proteomes" id="UP000886879"/>
    </source>
</evidence>
<feature type="binding site" evidence="4">
    <location>
        <position position="328"/>
    </location>
    <ligand>
        <name>S-adenosyl-L-methionine</name>
        <dbReference type="ChEBI" id="CHEBI:59789"/>
    </ligand>
</feature>
<evidence type="ECO:0000256" key="2">
    <source>
        <dbReference type="ARBA" id="ARBA00022679"/>
    </source>
</evidence>
<dbReference type="AlphaFoldDB" id="A0A9D0YSM8"/>
<dbReference type="SUPFAM" id="SSF50249">
    <property type="entry name" value="Nucleic acid-binding proteins"/>
    <property type="match status" value="1"/>
</dbReference>
<name>A0A9D0YSM8_9FIRM</name>
<dbReference type="PROSITE" id="PS50926">
    <property type="entry name" value="TRAM"/>
    <property type="match status" value="1"/>
</dbReference>
<sequence>MALQEGKIYPAHIESYASDGTGVARIDGMVVFVHGAVRGEEADVCIEHVGHNAAWAHIATLRTPSPARIEPDCPHYRQCGGCQFRHMTYEEELNAKRQRVEDALHRLGGLTLPVSAIHGAENTQGYRNKVQFPVSGDGIGYYRSRTHQVIDIPHCHLQPQVDSLCRQVVADWMKQYRIPPYQEKTGKGLVRHLYLRTNQTGQVLCCLIINGKKLPHAPELVEALKAAVPTLVGVVLSINTRKTNVILGTEYHTLWGQDWLEETLCGHTFRLSVPSFFQINQPQTQVLYSRAVEFAGLTGTETVVDLYCGIGTISLTMAEHAAAVIGVEVVPQAIEDAKENALRNGLADKTRFLCGDASQLALQLEQEGITPDVIVVDPPRKGLAPDVVDTITRMAPPRVVYVSCDPATLGRDLKRFAALGYVAQRAEAVDLFPRTAHIETVVTLSHKKPDSVINVKVEFGEGEGKVPLDNIAKSDKAYKPKE</sequence>
<protein>
    <submittedName>
        <fullName evidence="7">23S rRNA (Uracil(1939)-C(5))-methyltransferase RlmD</fullName>
        <ecNumber evidence="7">2.1.1.190</ecNumber>
    </submittedName>
</protein>
<gene>
    <name evidence="7" type="primary">rlmD</name>
    <name evidence="7" type="ORF">IAD31_06800</name>
</gene>
<keyword evidence="2 4" id="KW-0808">Transferase</keyword>
<reference evidence="7" key="1">
    <citation type="submission" date="2020-10" db="EMBL/GenBank/DDBJ databases">
        <authorList>
            <person name="Gilroy R."/>
        </authorList>
    </citation>
    <scope>NUCLEOTIDE SEQUENCE</scope>
    <source>
        <strain evidence="7">ChiGjej2B2-12916</strain>
    </source>
</reference>
<dbReference type="NCBIfam" id="TIGR00479">
    <property type="entry name" value="rumA"/>
    <property type="match status" value="1"/>
</dbReference>
<evidence type="ECO:0000256" key="1">
    <source>
        <dbReference type="ARBA" id="ARBA00022603"/>
    </source>
</evidence>
<dbReference type="EMBL" id="DVFO01000068">
    <property type="protein sequence ID" value="HIQ61289.1"/>
    <property type="molecule type" value="Genomic_DNA"/>
</dbReference>
<reference evidence="7" key="2">
    <citation type="journal article" date="2021" name="PeerJ">
        <title>Extensive microbial diversity within the chicken gut microbiome revealed by metagenomics and culture.</title>
        <authorList>
            <person name="Gilroy R."/>
            <person name="Ravi A."/>
            <person name="Getino M."/>
            <person name="Pursley I."/>
            <person name="Horton D.L."/>
            <person name="Alikhan N.F."/>
            <person name="Baker D."/>
            <person name="Gharbi K."/>
            <person name="Hall N."/>
            <person name="Watson M."/>
            <person name="Adriaenssens E.M."/>
            <person name="Foster-Nyarko E."/>
            <person name="Jarju S."/>
            <person name="Secka A."/>
            <person name="Antonio M."/>
            <person name="Oren A."/>
            <person name="Chaudhuri R.R."/>
            <person name="La Ragione R."/>
            <person name="Hildebrand F."/>
            <person name="Pallen M.J."/>
        </authorList>
    </citation>
    <scope>NUCLEOTIDE SEQUENCE</scope>
    <source>
        <strain evidence="7">ChiGjej2B2-12916</strain>
    </source>
</reference>
<dbReference type="FunFam" id="2.40.50.1070:FF:000003">
    <property type="entry name" value="23S rRNA (Uracil-5-)-methyltransferase RumA"/>
    <property type="match status" value="1"/>
</dbReference>
<dbReference type="Proteomes" id="UP000886879">
    <property type="component" value="Unassembled WGS sequence"/>
</dbReference>
<dbReference type="GO" id="GO:0070475">
    <property type="term" value="P:rRNA base methylation"/>
    <property type="evidence" value="ECO:0007669"/>
    <property type="project" value="TreeGrafter"/>
</dbReference>
<evidence type="ECO:0000256" key="3">
    <source>
        <dbReference type="ARBA" id="ARBA00022691"/>
    </source>
</evidence>
<dbReference type="Pfam" id="PF05958">
    <property type="entry name" value="tRNA_U5-meth_tr"/>
    <property type="match status" value="1"/>
</dbReference>
<comment type="similarity">
    <text evidence="4">Belongs to the class I-like SAM-binding methyltransferase superfamily. RNA M5U methyltransferase family.</text>
</comment>
<organism evidence="7 8">
    <name type="scientific">Candidatus Enterenecus faecium</name>
    <dbReference type="NCBI Taxonomy" id="2840780"/>
    <lineage>
        <taxon>Bacteria</taxon>
        <taxon>Bacillati</taxon>
        <taxon>Bacillota</taxon>
        <taxon>Clostridia</taxon>
        <taxon>Eubacteriales</taxon>
        <taxon>Candidatus Enterenecus</taxon>
    </lineage>
</organism>
<dbReference type="Gene3D" id="3.40.50.150">
    <property type="entry name" value="Vaccinia Virus protein VP39"/>
    <property type="match status" value="1"/>
</dbReference>
<dbReference type="PROSITE" id="PS01230">
    <property type="entry name" value="TRMA_1"/>
    <property type="match status" value="1"/>
</dbReference>
<evidence type="ECO:0000313" key="7">
    <source>
        <dbReference type="EMBL" id="HIQ61289.1"/>
    </source>
</evidence>
<feature type="active site" description="Nucleophile" evidence="4">
    <location>
        <position position="404"/>
    </location>
</feature>
<comment type="caution">
    <text evidence="7">The sequence shown here is derived from an EMBL/GenBank/DDBJ whole genome shotgun (WGS) entry which is preliminary data.</text>
</comment>
<dbReference type="GO" id="GO:0070041">
    <property type="term" value="F:rRNA (uridine-C5-)-methyltransferase activity"/>
    <property type="evidence" value="ECO:0007669"/>
    <property type="project" value="TreeGrafter"/>
</dbReference>
<feature type="binding site" evidence="4">
    <location>
        <position position="377"/>
    </location>
    <ligand>
        <name>S-adenosyl-L-methionine</name>
        <dbReference type="ChEBI" id="CHEBI:59789"/>
    </ligand>
</feature>
<feature type="binding site" evidence="4">
    <location>
        <position position="278"/>
    </location>
    <ligand>
        <name>S-adenosyl-L-methionine</name>
        <dbReference type="ChEBI" id="CHEBI:59789"/>
    </ligand>
</feature>
<dbReference type="EC" id="2.1.1.190" evidence="7"/>
<evidence type="ECO:0000256" key="5">
    <source>
        <dbReference type="PROSITE-ProRule" id="PRU10015"/>
    </source>
</evidence>
<dbReference type="InterPro" id="IPR002792">
    <property type="entry name" value="TRAM_dom"/>
</dbReference>
<dbReference type="FunFam" id="3.40.50.150:FF:000009">
    <property type="entry name" value="23S rRNA (Uracil(1939)-C(5))-methyltransferase RlmD"/>
    <property type="match status" value="1"/>
</dbReference>
<accession>A0A9D0YSM8</accession>
<dbReference type="Gene3D" id="2.40.50.140">
    <property type="entry name" value="Nucleic acid-binding proteins"/>
    <property type="match status" value="1"/>
</dbReference>
<dbReference type="InterPro" id="IPR010280">
    <property type="entry name" value="U5_MeTrfase_fam"/>
</dbReference>
<dbReference type="PROSITE" id="PS51687">
    <property type="entry name" value="SAM_MT_RNA_M5U"/>
    <property type="match status" value="1"/>
</dbReference>
<keyword evidence="1 4" id="KW-0489">Methyltransferase</keyword>
<dbReference type="PANTHER" id="PTHR11061:SF30">
    <property type="entry name" value="TRNA (URACIL(54)-C(5))-METHYLTRANSFERASE"/>
    <property type="match status" value="1"/>
</dbReference>
<dbReference type="InterPro" id="IPR030390">
    <property type="entry name" value="MeTrfase_TrmA_AS"/>
</dbReference>
<feature type="domain" description="TRAM" evidence="6">
    <location>
        <begin position="2"/>
        <end position="60"/>
    </location>
</feature>
<feature type="active site" evidence="5">
    <location>
        <position position="404"/>
    </location>
</feature>
<evidence type="ECO:0000256" key="4">
    <source>
        <dbReference type="PROSITE-ProRule" id="PRU01024"/>
    </source>
</evidence>
<dbReference type="InterPro" id="IPR029063">
    <property type="entry name" value="SAM-dependent_MTases_sf"/>
</dbReference>
<keyword evidence="3 4" id="KW-0949">S-adenosyl-L-methionine</keyword>
<dbReference type="InterPro" id="IPR012340">
    <property type="entry name" value="NA-bd_OB-fold"/>
</dbReference>
<proteinExistence type="inferred from homology"/>
<dbReference type="SUPFAM" id="SSF53335">
    <property type="entry name" value="S-adenosyl-L-methionine-dependent methyltransferases"/>
    <property type="match status" value="1"/>
</dbReference>